<sequence length="126" mass="14005">FWEVSDPGVDKASALDDTSIHMQLTRDSQVAIQANDDEDMVIPRMVELSRTREVGTSAAQHSETITHWPKEIIVQDGKGDGIIYAGKNLYLGLDTINAAVVVAGYIMILYRLVKVDIREFLGEILM</sequence>
<reference evidence="2" key="1">
    <citation type="journal article" date="2014" name="Front. Microbiol.">
        <title>High frequency of phylogenetically diverse reductive dehalogenase-homologous genes in deep subseafloor sedimentary metagenomes.</title>
        <authorList>
            <person name="Kawai M."/>
            <person name="Futagami T."/>
            <person name="Toyoda A."/>
            <person name="Takaki Y."/>
            <person name="Nishi S."/>
            <person name="Hori S."/>
            <person name="Arai W."/>
            <person name="Tsubouchi T."/>
            <person name="Morono Y."/>
            <person name="Uchiyama I."/>
            <person name="Ito T."/>
            <person name="Fujiyama A."/>
            <person name="Inagaki F."/>
            <person name="Takami H."/>
        </authorList>
    </citation>
    <scope>NUCLEOTIDE SEQUENCE</scope>
    <source>
        <strain evidence="2">Expedition CK06-06</strain>
    </source>
</reference>
<organism evidence="2">
    <name type="scientific">marine sediment metagenome</name>
    <dbReference type="NCBI Taxonomy" id="412755"/>
    <lineage>
        <taxon>unclassified sequences</taxon>
        <taxon>metagenomes</taxon>
        <taxon>ecological metagenomes</taxon>
    </lineage>
</organism>
<keyword evidence="1" id="KW-0812">Transmembrane</keyword>
<evidence type="ECO:0000313" key="2">
    <source>
        <dbReference type="EMBL" id="GAG92912.1"/>
    </source>
</evidence>
<proteinExistence type="predicted"/>
<comment type="caution">
    <text evidence="2">The sequence shown here is derived from an EMBL/GenBank/DDBJ whole genome shotgun (WGS) entry which is preliminary data.</text>
</comment>
<keyword evidence="1" id="KW-1133">Transmembrane helix</keyword>
<feature type="non-terminal residue" evidence="2">
    <location>
        <position position="1"/>
    </location>
</feature>
<accession>X1CIM4</accession>
<dbReference type="AlphaFoldDB" id="X1CIM4"/>
<dbReference type="EMBL" id="BART01020838">
    <property type="protein sequence ID" value="GAG92912.1"/>
    <property type="molecule type" value="Genomic_DNA"/>
</dbReference>
<feature type="transmembrane region" description="Helical" evidence="1">
    <location>
        <begin position="96"/>
        <end position="113"/>
    </location>
</feature>
<protein>
    <submittedName>
        <fullName evidence="2">Uncharacterized protein</fullName>
    </submittedName>
</protein>
<name>X1CIM4_9ZZZZ</name>
<gene>
    <name evidence="2" type="ORF">S01H4_38616</name>
</gene>
<keyword evidence="1" id="KW-0472">Membrane</keyword>
<evidence type="ECO:0000256" key="1">
    <source>
        <dbReference type="SAM" id="Phobius"/>
    </source>
</evidence>